<reference evidence="2 3" key="1">
    <citation type="submission" date="2007-10" db="EMBL/GenBank/DDBJ databases">
        <title>Complete sequence of Caldivirga maquilingensis IC-167.</title>
        <authorList>
            <consortium name="US DOE Joint Genome Institute"/>
            <person name="Copeland A."/>
            <person name="Lucas S."/>
            <person name="Lapidus A."/>
            <person name="Barry K."/>
            <person name="Glavina del Rio T."/>
            <person name="Dalin E."/>
            <person name="Tice H."/>
            <person name="Pitluck S."/>
            <person name="Saunders E."/>
            <person name="Brettin T."/>
            <person name="Bruce D."/>
            <person name="Detter J.C."/>
            <person name="Han C."/>
            <person name="Schmutz J."/>
            <person name="Larimer F."/>
            <person name="Land M."/>
            <person name="Hauser L."/>
            <person name="Kyrpides N."/>
            <person name="Ivanova N."/>
            <person name="Biddle J.F."/>
            <person name="Zhang Z."/>
            <person name="Fitz-Gibbon S.T."/>
            <person name="Lowe T.M."/>
            <person name="Saltikov C."/>
            <person name="House C.H."/>
            <person name="Richardson P."/>
        </authorList>
    </citation>
    <scope>NUCLEOTIDE SEQUENCE [LARGE SCALE GENOMIC DNA]</scope>
    <source>
        <strain evidence="3">ATCC 700844 / DSM 13496 / JCM 10307 / IC-167</strain>
    </source>
</reference>
<keyword evidence="3" id="KW-1185">Reference proteome</keyword>
<evidence type="ECO:0000313" key="2">
    <source>
        <dbReference type="EMBL" id="ABW02464.1"/>
    </source>
</evidence>
<evidence type="ECO:0000256" key="1">
    <source>
        <dbReference type="SAM" id="Phobius"/>
    </source>
</evidence>
<feature type="transmembrane region" description="Helical" evidence="1">
    <location>
        <begin position="392"/>
        <end position="409"/>
    </location>
</feature>
<name>A8M9Z3_CALMQ</name>
<evidence type="ECO:0000313" key="3">
    <source>
        <dbReference type="Proteomes" id="UP000001137"/>
    </source>
</evidence>
<organism evidence="2 3">
    <name type="scientific">Caldivirga maquilingensis (strain ATCC 700844 / DSM 13496 / JCM 10307 / IC-167)</name>
    <dbReference type="NCBI Taxonomy" id="397948"/>
    <lineage>
        <taxon>Archaea</taxon>
        <taxon>Thermoproteota</taxon>
        <taxon>Thermoprotei</taxon>
        <taxon>Thermoproteales</taxon>
        <taxon>Thermoproteaceae</taxon>
        <taxon>Caldivirga</taxon>
    </lineage>
</organism>
<feature type="transmembrane region" description="Helical" evidence="1">
    <location>
        <begin position="96"/>
        <end position="119"/>
    </location>
</feature>
<keyword evidence="1" id="KW-0472">Membrane</keyword>
<dbReference type="RefSeq" id="WP_012186683.1">
    <property type="nucleotide sequence ID" value="NC_009954.1"/>
</dbReference>
<feature type="transmembrane region" description="Helical" evidence="1">
    <location>
        <begin position="363"/>
        <end position="386"/>
    </location>
</feature>
<accession>A8M9Z3</accession>
<dbReference type="HOGENOM" id="CLU_565760_0_0_2"/>
<feature type="transmembrane region" description="Helical" evidence="1">
    <location>
        <begin position="458"/>
        <end position="479"/>
    </location>
</feature>
<dbReference type="STRING" id="397948.Cmaq_1641"/>
<feature type="transmembrane region" description="Helical" evidence="1">
    <location>
        <begin position="20"/>
        <end position="47"/>
    </location>
</feature>
<dbReference type="Proteomes" id="UP000001137">
    <property type="component" value="Chromosome"/>
</dbReference>
<protein>
    <submittedName>
        <fullName evidence="2">Uncharacterized protein</fullName>
    </submittedName>
</protein>
<gene>
    <name evidence="2" type="ordered locus">Cmaq_1641</name>
</gene>
<dbReference type="KEGG" id="cma:Cmaq_1641"/>
<dbReference type="OrthoDB" id="381156at2157"/>
<keyword evidence="1" id="KW-1133">Transmembrane helix</keyword>
<sequence>MEKKLMVLMLKRVVGHVVSAALLTGLLTYGLTLLVSLTYAGLTLVGIPFSMHAITGRGSLMPFTGIVPLSVSYALSQLGVRNIPVVTALALLDYRHVVMILGLSNITGSVCYAGSMVGIKPGLHLLTSYIRQVTIPVLIIIKGNEPYLICSMNLTESLSNTGYGLVSMILIPNEYWGRALWFIKHGINVTVVNKLNRSVSIQYSYLGLSYLVNYGSLKPGVNEINLPLNYYIIYTVINETPVPVGEVPKDLNITVKPLLKPITPPSSNACRLTINAPQGSNVVVSGNQGESIILNVREALNLTLPCGSYVLTTYEGGEFSSISINLTKPMIVNLTLTSFSGELPGVENNYAEYAKAYFRGINAVYVGFIVIAIVAMGLTLAGLLGLISMTRMITWTVAPILSSLLYLTNVNYVRRIIGLFTALILIIMSIIASLALMITNNAYTILIVRQPPVINPGIAVIVTGAVVLGIWVMLNRALIMQA</sequence>
<dbReference type="EMBL" id="CP000852">
    <property type="protein sequence ID" value="ABW02464.1"/>
    <property type="molecule type" value="Genomic_DNA"/>
</dbReference>
<dbReference type="AlphaFoldDB" id="A8M9Z3"/>
<dbReference type="GeneID" id="5709342"/>
<proteinExistence type="predicted"/>
<keyword evidence="1" id="KW-0812">Transmembrane</keyword>
<feature type="transmembrane region" description="Helical" evidence="1">
    <location>
        <begin position="416"/>
        <end position="438"/>
    </location>
</feature>